<dbReference type="EMBL" id="JAIWYP010000011">
    <property type="protein sequence ID" value="KAH3733065.1"/>
    <property type="molecule type" value="Genomic_DNA"/>
</dbReference>
<evidence type="ECO:0000256" key="1">
    <source>
        <dbReference type="SAM" id="MobiDB-lite"/>
    </source>
</evidence>
<name>A0A9D4CU83_DREPO</name>
<gene>
    <name evidence="2" type="ORF">DPMN_039489</name>
</gene>
<evidence type="ECO:0000313" key="3">
    <source>
        <dbReference type="Proteomes" id="UP000828390"/>
    </source>
</evidence>
<organism evidence="2 3">
    <name type="scientific">Dreissena polymorpha</name>
    <name type="common">Zebra mussel</name>
    <name type="synonym">Mytilus polymorpha</name>
    <dbReference type="NCBI Taxonomy" id="45954"/>
    <lineage>
        <taxon>Eukaryota</taxon>
        <taxon>Metazoa</taxon>
        <taxon>Spiralia</taxon>
        <taxon>Lophotrochozoa</taxon>
        <taxon>Mollusca</taxon>
        <taxon>Bivalvia</taxon>
        <taxon>Autobranchia</taxon>
        <taxon>Heteroconchia</taxon>
        <taxon>Euheterodonta</taxon>
        <taxon>Imparidentia</taxon>
        <taxon>Neoheterodontei</taxon>
        <taxon>Myida</taxon>
        <taxon>Dreissenoidea</taxon>
        <taxon>Dreissenidae</taxon>
        <taxon>Dreissena</taxon>
    </lineage>
</organism>
<reference evidence="2" key="2">
    <citation type="submission" date="2020-11" db="EMBL/GenBank/DDBJ databases">
        <authorList>
            <person name="McCartney M.A."/>
            <person name="Auch B."/>
            <person name="Kono T."/>
            <person name="Mallez S."/>
            <person name="Becker A."/>
            <person name="Gohl D.M."/>
            <person name="Silverstein K.A.T."/>
            <person name="Koren S."/>
            <person name="Bechman K.B."/>
            <person name="Herman A."/>
            <person name="Abrahante J.E."/>
            <person name="Garbe J."/>
        </authorList>
    </citation>
    <scope>NUCLEOTIDE SEQUENCE</scope>
    <source>
        <strain evidence="2">Duluth1</strain>
        <tissue evidence="2">Whole animal</tissue>
    </source>
</reference>
<dbReference type="Proteomes" id="UP000828390">
    <property type="component" value="Unassembled WGS sequence"/>
</dbReference>
<proteinExistence type="predicted"/>
<keyword evidence="3" id="KW-1185">Reference proteome</keyword>
<sequence length="162" mass="17474">MSLSKTESVPIHSNLYSRHSQSSLTALCTKMADTHSSYNIQIIAGSKAEGLPCNFESDWDVLNVLKAVLLSSTGPSSPGTIKGILHVDRMGCQTPSLAFTIHRAYLTPITEDTTGRHRQNKDGDRDAISGGGEKQNRTVAQRVRISGDREVTGSIPTVGAFF</sequence>
<accession>A0A9D4CU83</accession>
<dbReference type="AlphaFoldDB" id="A0A9D4CU83"/>
<feature type="region of interest" description="Disordered" evidence="1">
    <location>
        <begin position="110"/>
        <end position="139"/>
    </location>
</feature>
<comment type="caution">
    <text evidence="2">The sequence shown here is derived from an EMBL/GenBank/DDBJ whole genome shotgun (WGS) entry which is preliminary data.</text>
</comment>
<protein>
    <submittedName>
        <fullName evidence="2">Uncharacterized protein</fullName>
    </submittedName>
</protein>
<reference evidence="2" key="1">
    <citation type="journal article" date="2019" name="bioRxiv">
        <title>The Genome of the Zebra Mussel, Dreissena polymorpha: A Resource for Invasive Species Research.</title>
        <authorList>
            <person name="McCartney M.A."/>
            <person name="Auch B."/>
            <person name="Kono T."/>
            <person name="Mallez S."/>
            <person name="Zhang Y."/>
            <person name="Obille A."/>
            <person name="Becker A."/>
            <person name="Abrahante J.E."/>
            <person name="Garbe J."/>
            <person name="Badalamenti J.P."/>
            <person name="Herman A."/>
            <person name="Mangelson H."/>
            <person name="Liachko I."/>
            <person name="Sullivan S."/>
            <person name="Sone E.D."/>
            <person name="Koren S."/>
            <person name="Silverstein K.A.T."/>
            <person name="Beckman K.B."/>
            <person name="Gohl D.M."/>
        </authorList>
    </citation>
    <scope>NUCLEOTIDE SEQUENCE</scope>
    <source>
        <strain evidence="2">Duluth1</strain>
        <tissue evidence="2">Whole animal</tissue>
    </source>
</reference>
<evidence type="ECO:0000313" key="2">
    <source>
        <dbReference type="EMBL" id="KAH3733065.1"/>
    </source>
</evidence>